<sequence>MRPEDVTHTRRVRLDSVARYLHDISQDDLQASGSEDAHHPWAARRIIIDVLRTCKWPTTMTLTRWCARATTRWLSIRVQLTDEHGGIIETETHWTKINPITGLPGPISADYLTRLTDGLLDTGARWMAPTTPARDDLQRRPFPLRASDADVFGRINASVYLQAVEHELHRRQELVDKPHRMTIDHHSTIRLDTPVQLLIADDADAVDLTFDVHGTPYARARVSLI</sequence>
<dbReference type="InterPro" id="IPR049427">
    <property type="entry name" value="Acyl-ACP_TE_C"/>
</dbReference>
<organism evidence="3 4">
    <name type="scientific">Nocardia tengchongensis</name>
    <dbReference type="NCBI Taxonomy" id="2055889"/>
    <lineage>
        <taxon>Bacteria</taxon>
        <taxon>Bacillati</taxon>
        <taxon>Actinomycetota</taxon>
        <taxon>Actinomycetes</taxon>
        <taxon>Mycobacteriales</taxon>
        <taxon>Nocardiaceae</taxon>
        <taxon>Nocardia</taxon>
    </lineage>
</organism>
<evidence type="ECO:0000259" key="1">
    <source>
        <dbReference type="Pfam" id="PF01643"/>
    </source>
</evidence>
<dbReference type="RefSeq" id="WP_213556855.1">
    <property type="nucleotide sequence ID" value="NZ_JBHXAJ010000014.1"/>
</dbReference>
<accession>A0ABX8CLB6</accession>
<reference evidence="3 4" key="1">
    <citation type="submission" date="2021-04" db="EMBL/GenBank/DDBJ databases">
        <title>Nocardia tengchongensis.</title>
        <authorList>
            <person name="Zhuang k."/>
            <person name="Ran Y."/>
            <person name="Li W."/>
        </authorList>
    </citation>
    <scope>NUCLEOTIDE SEQUENCE [LARGE SCALE GENOMIC DNA]</scope>
    <source>
        <strain evidence="3 4">CFH S0057</strain>
    </source>
</reference>
<dbReference type="Proteomes" id="UP000683310">
    <property type="component" value="Chromosome"/>
</dbReference>
<dbReference type="Pfam" id="PF20791">
    <property type="entry name" value="Acyl-ACP_TE_C"/>
    <property type="match status" value="1"/>
</dbReference>
<dbReference type="SUPFAM" id="SSF54637">
    <property type="entry name" value="Thioesterase/thiol ester dehydrase-isomerase"/>
    <property type="match status" value="1"/>
</dbReference>
<evidence type="ECO:0000259" key="2">
    <source>
        <dbReference type="Pfam" id="PF20791"/>
    </source>
</evidence>
<dbReference type="Gene3D" id="3.10.129.10">
    <property type="entry name" value="Hotdog Thioesterase"/>
    <property type="match status" value="1"/>
</dbReference>
<feature type="domain" description="Acyl-ACP thioesterase-like C-terminal" evidence="2">
    <location>
        <begin position="137"/>
        <end position="202"/>
    </location>
</feature>
<dbReference type="Pfam" id="PF01643">
    <property type="entry name" value="Acyl-ACP_TE"/>
    <property type="match status" value="1"/>
</dbReference>
<dbReference type="InterPro" id="IPR002864">
    <property type="entry name" value="Acyl-ACP_thioesterase_NHD"/>
</dbReference>
<name>A0ABX8CLB6_9NOCA</name>
<feature type="domain" description="Acyl-ACP thioesterase N-terminal hotdog" evidence="1">
    <location>
        <begin position="5"/>
        <end position="104"/>
    </location>
</feature>
<dbReference type="EMBL" id="CP074371">
    <property type="protein sequence ID" value="QVI20747.1"/>
    <property type="molecule type" value="Genomic_DNA"/>
</dbReference>
<evidence type="ECO:0000313" key="4">
    <source>
        <dbReference type="Proteomes" id="UP000683310"/>
    </source>
</evidence>
<keyword evidence="4" id="KW-1185">Reference proteome</keyword>
<evidence type="ECO:0000313" key="3">
    <source>
        <dbReference type="EMBL" id="QVI20747.1"/>
    </source>
</evidence>
<gene>
    <name evidence="3" type="ORF">KHQ06_32345</name>
</gene>
<proteinExistence type="predicted"/>
<dbReference type="InterPro" id="IPR029069">
    <property type="entry name" value="HotDog_dom_sf"/>
</dbReference>
<protein>
    <submittedName>
        <fullName evidence="3">Uncharacterized protein</fullName>
    </submittedName>
</protein>